<dbReference type="InterPro" id="IPR015422">
    <property type="entry name" value="PyrdxlP-dep_Trfase_small"/>
</dbReference>
<evidence type="ECO:0000256" key="8">
    <source>
        <dbReference type="RuleBase" id="RU004506"/>
    </source>
</evidence>
<evidence type="ECO:0000256" key="2">
    <source>
        <dbReference type="ARBA" id="ARBA00002824"/>
    </source>
</evidence>
<evidence type="ECO:0000256" key="6">
    <source>
        <dbReference type="ARBA" id="ARBA00050776"/>
    </source>
</evidence>
<evidence type="ECO:0000256" key="5">
    <source>
        <dbReference type="ARBA" id="ARBA00022898"/>
    </source>
</evidence>
<evidence type="ECO:0000259" key="9">
    <source>
        <dbReference type="Pfam" id="PF00266"/>
    </source>
</evidence>
<evidence type="ECO:0000256" key="4">
    <source>
        <dbReference type="ARBA" id="ARBA00022679"/>
    </source>
</evidence>
<protein>
    <recommendedName>
        <fullName evidence="8">Cysteine desulfurase</fullName>
        <ecNumber evidence="8">2.8.1.7</ecNumber>
    </recommendedName>
</protein>
<dbReference type="InterPro" id="IPR015421">
    <property type="entry name" value="PyrdxlP-dep_Trfase_major"/>
</dbReference>
<dbReference type="InterPro" id="IPR020578">
    <property type="entry name" value="Aminotrans_V_PyrdxlP_BS"/>
</dbReference>
<dbReference type="InterPro" id="IPR000192">
    <property type="entry name" value="Aminotrans_V_dom"/>
</dbReference>
<proteinExistence type="inferred from homology"/>
<evidence type="ECO:0000256" key="7">
    <source>
        <dbReference type="RuleBase" id="RU004504"/>
    </source>
</evidence>
<evidence type="ECO:0000256" key="3">
    <source>
        <dbReference type="ARBA" id="ARBA00010447"/>
    </source>
</evidence>
<evidence type="ECO:0000256" key="1">
    <source>
        <dbReference type="ARBA" id="ARBA00001933"/>
    </source>
</evidence>
<evidence type="ECO:0000313" key="10">
    <source>
        <dbReference type="EMBL" id="WMN06517.1"/>
    </source>
</evidence>
<dbReference type="Proteomes" id="UP001244443">
    <property type="component" value="Chromosome"/>
</dbReference>
<dbReference type="InterPro" id="IPR015424">
    <property type="entry name" value="PyrdxlP-dep_Trfase"/>
</dbReference>
<dbReference type="PROSITE" id="PS00595">
    <property type="entry name" value="AA_TRANSFER_CLASS_5"/>
    <property type="match status" value="1"/>
</dbReference>
<dbReference type="Gene3D" id="3.40.640.10">
    <property type="entry name" value="Type I PLP-dependent aspartate aminotransferase-like (Major domain)"/>
    <property type="match status" value="1"/>
</dbReference>
<dbReference type="SUPFAM" id="SSF53383">
    <property type="entry name" value="PLP-dependent transferases"/>
    <property type="match status" value="1"/>
</dbReference>
<dbReference type="InterPro" id="IPR016454">
    <property type="entry name" value="Cysteine_dSase"/>
</dbReference>
<evidence type="ECO:0000313" key="11">
    <source>
        <dbReference type="Proteomes" id="UP001244443"/>
    </source>
</evidence>
<dbReference type="PIRSF" id="PIRSF005572">
    <property type="entry name" value="NifS"/>
    <property type="match status" value="1"/>
</dbReference>
<dbReference type="NCBIfam" id="TIGR01979">
    <property type="entry name" value="sufS"/>
    <property type="match status" value="1"/>
</dbReference>
<dbReference type="EMBL" id="CP129970">
    <property type="protein sequence ID" value="WMN06517.1"/>
    <property type="molecule type" value="Genomic_DNA"/>
</dbReference>
<dbReference type="GO" id="GO:0006534">
    <property type="term" value="P:cysteine metabolic process"/>
    <property type="evidence" value="ECO:0007669"/>
    <property type="project" value="UniProtKB-UniRule"/>
</dbReference>
<sequence>MSVALASNIDINSIRKDFPILDQKVNGKPLIYFDNAATTQKPKSVIEALSEYYSSYNANIHRGLHTLAEKATTAFEDTRKVFQKFINANEVEEVIFTKGTTDSINLVANAYGRKFLEKGDEIVITAMEHHSNIVPWQMIAEEKGAVLKIIPVNKKGEISLDDVKATVNKNTKIVSVVYASNSLGTVNPVKEIAKIAHDHDAVMLVDGAQASSHCIVDVQDLDCDFYATSGHKMYGPTGCGILYGKRAILEEMNPYQGGGEMINNVSFEKTTYNDIPYKFEAGTPNIADVVALKKAAEYINNIGKDNIMAHEKALTAHAHERLSEIPGINFYGTADDKVSVVSFTIDNVHPYDAGLMLDAKGIAVRTGHHCTQPLMEHFGIDGTIRASFSVYNTIDEIDFFVDSLKDIVAKFS</sequence>
<comment type="function">
    <text evidence="2 8">Catalyzes the removal of elemental sulfur and selenium atoms from L-cysteine, L-cystine, L-selenocysteine, and L-selenocystine to produce L-alanine.</text>
</comment>
<keyword evidence="5 8" id="KW-0663">Pyridoxal phosphate</keyword>
<dbReference type="Pfam" id="PF00266">
    <property type="entry name" value="Aminotran_5"/>
    <property type="match status" value="1"/>
</dbReference>
<dbReference type="AlphaFoldDB" id="A0AA51R6C4"/>
<comment type="catalytic activity">
    <reaction evidence="6 8">
        <text>(sulfur carrier)-H + L-cysteine = (sulfur carrier)-SH + L-alanine</text>
        <dbReference type="Rhea" id="RHEA:43892"/>
        <dbReference type="Rhea" id="RHEA-COMP:14737"/>
        <dbReference type="Rhea" id="RHEA-COMP:14739"/>
        <dbReference type="ChEBI" id="CHEBI:29917"/>
        <dbReference type="ChEBI" id="CHEBI:35235"/>
        <dbReference type="ChEBI" id="CHEBI:57972"/>
        <dbReference type="ChEBI" id="CHEBI:64428"/>
        <dbReference type="EC" id="2.8.1.7"/>
    </reaction>
</comment>
<dbReference type="InterPro" id="IPR010970">
    <property type="entry name" value="Cys_dSase_SufS"/>
</dbReference>
<gene>
    <name evidence="10" type="ORF">QYS48_32785</name>
</gene>
<organism evidence="10 11">
    <name type="scientific">Marivirga arenosa</name>
    <dbReference type="NCBI Taxonomy" id="3059076"/>
    <lineage>
        <taxon>Bacteria</taxon>
        <taxon>Pseudomonadati</taxon>
        <taxon>Bacteroidota</taxon>
        <taxon>Cytophagia</taxon>
        <taxon>Cytophagales</taxon>
        <taxon>Marivirgaceae</taxon>
        <taxon>Marivirga</taxon>
    </lineage>
</organism>
<dbReference type="PANTHER" id="PTHR43586:SF8">
    <property type="entry name" value="CYSTEINE DESULFURASE 1, CHLOROPLASTIC"/>
    <property type="match status" value="1"/>
</dbReference>
<dbReference type="GO" id="GO:0030170">
    <property type="term" value="F:pyridoxal phosphate binding"/>
    <property type="evidence" value="ECO:0007669"/>
    <property type="project" value="UniProtKB-UniRule"/>
</dbReference>
<dbReference type="CDD" id="cd06453">
    <property type="entry name" value="SufS_like"/>
    <property type="match status" value="1"/>
</dbReference>
<dbReference type="RefSeq" id="WP_308356369.1">
    <property type="nucleotide sequence ID" value="NZ_CP129970.2"/>
</dbReference>
<dbReference type="PANTHER" id="PTHR43586">
    <property type="entry name" value="CYSTEINE DESULFURASE"/>
    <property type="match status" value="1"/>
</dbReference>
<keyword evidence="4 8" id="KW-0808">Transferase</keyword>
<keyword evidence="11" id="KW-1185">Reference proteome</keyword>
<dbReference type="GO" id="GO:0031071">
    <property type="term" value="F:cysteine desulfurase activity"/>
    <property type="evidence" value="ECO:0007669"/>
    <property type="project" value="UniProtKB-UniRule"/>
</dbReference>
<comment type="similarity">
    <text evidence="3 8">Belongs to the class-V pyridoxal-phosphate-dependent aminotransferase family. Csd subfamily.</text>
</comment>
<dbReference type="Gene3D" id="3.90.1150.10">
    <property type="entry name" value="Aspartate Aminotransferase, domain 1"/>
    <property type="match status" value="1"/>
</dbReference>
<dbReference type="EC" id="2.8.1.7" evidence="8"/>
<accession>A0AA51R6C4</accession>
<comment type="cofactor">
    <cofactor evidence="1 7">
        <name>pyridoxal 5'-phosphate</name>
        <dbReference type="ChEBI" id="CHEBI:597326"/>
    </cofactor>
</comment>
<name>A0AA51R6C4_9BACT</name>
<reference evidence="10" key="1">
    <citation type="submission" date="2023-08" db="EMBL/GenBank/DDBJ databases">
        <title>Comparative genomics and taxonomic characterization of three novel marine species of genus Marivirga.</title>
        <authorList>
            <person name="Muhammad N."/>
            <person name="Kim S.-G."/>
        </authorList>
    </citation>
    <scope>NUCLEOTIDE SEQUENCE [LARGE SCALE GENOMIC DNA]</scope>
    <source>
        <strain evidence="10">ABR2-2</strain>
    </source>
</reference>
<feature type="domain" description="Aminotransferase class V" evidence="9">
    <location>
        <begin position="31"/>
        <end position="399"/>
    </location>
</feature>